<dbReference type="OrthoDB" id="10296289at2759"/>
<gene>
    <name evidence="1" type="primary">Cnig_chr_X.g24797</name>
    <name evidence="1" type="ORF">B9Z55_024797</name>
</gene>
<proteinExistence type="predicted"/>
<comment type="caution">
    <text evidence="1">The sequence shown here is derived from an EMBL/GenBank/DDBJ whole genome shotgun (WGS) entry which is preliminary data.</text>
</comment>
<dbReference type="EMBL" id="PDUG01000006">
    <property type="protein sequence ID" value="PIC19151.1"/>
    <property type="molecule type" value="Genomic_DNA"/>
</dbReference>
<evidence type="ECO:0000313" key="1">
    <source>
        <dbReference type="EMBL" id="PIC19151.1"/>
    </source>
</evidence>
<name>A0A2G5SWB1_9PELO</name>
<reference evidence="2" key="1">
    <citation type="submission" date="2017-10" db="EMBL/GenBank/DDBJ databases">
        <title>Rapid genome shrinkage in a self-fertile nematode reveals novel sperm competition proteins.</title>
        <authorList>
            <person name="Yin D."/>
            <person name="Schwarz E.M."/>
            <person name="Thomas C.G."/>
            <person name="Felde R.L."/>
            <person name="Korf I.F."/>
            <person name="Cutter A.D."/>
            <person name="Schartner C.M."/>
            <person name="Ralston E.J."/>
            <person name="Meyer B.J."/>
            <person name="Haag E.S."/>
        </authorList>
    </citation>
    <scope>NUCLEOTIDE SEQUENCE [LARGE SCALE GENOMIC DNA]</scope>
    <source>
        <strain evidence="2">JU1422</strain>
    </source>
</reference>
<keyword evidence="2" id="KW-1185">Reference proteome</keyword>
<dbReference type="AlphaFoldDB" id="A0A2G5SWB1"/>
<organism evidence="1 2">
    <name type="scientific">Caenorhabditis nigoni</name>
    <dbReference type="NCBI Taxonomy" id="1611254"/>
    <lineage>
        <taxon>Eukaryota</taxon>
        <taxon>Metazoa</taxon>
        <taxon>Ecdysozoa</taxon>
        <taxon>Nematoda</taxon>
        <taxon>Chromadorea</taxon>
        <taxon>Rhabditida</taxon>
        <taxon>Rhabditina</taxon>
        <taxon>Rhabditomorpha</taxon>
        <taxon>Rhabditoidea</taxon>
        <taxon>Rhabditidae</taxon>
        <taxon>Peloderinae</taxon>
        <taxon>Caenorhabditis</taxon>
    </lineage>
</organism>
<sequence>MSENPPEPIYDKDKHPFNCILEQMTSIFKDAGKPTEEQLAIFVQCVENVQTAKTLHENGELDRSIERRKLSTKENVAALAECEKKTEWLVNIATPEEHREICKIQLETIWAGRKNEGLKRSVKYQFLLFQKRELEYLEKYEAKMTEHRLECLKMKMHVDLLALSLVNDKE</sequence>
<dbReference type="Proteomes" id="UP000230233">
    <property type="component" value="Chromosome X"/>
</dbReference>
<evidence type="ECO:0000313" key="2">
    <source>
        <dbReference type="Proteomes" id="UP000230233"/>
    </source>
</evidence>
<protein>
    <submittedName>
        <fullName evidence="1">Uncharacterized protein</fullName>
    </submittedName>
</protein>
<accession>A0A2G5SWB1</accession>